<protein>
    <recommendedName>
        <fullName evidence="3">DUF1877 domain-containing protein</fullName>
    </recommendedName>
</protein>
<gene>
    <name evidence="1" type="ORF">DCC81_23270</name>
</gene>
<evidence type="ECO:0008006" key="3">
    <source>
        <dbReference type="Google" id="ProtNLM"/>
    </source>
</evidence>
<dbReference type="EMBL" id="QCYK01000003">
    <property type="protein sequence ID" value="PUZ23309.1"/>
    <property type="molecule type" value="Genomic_DNA"/>
</dbReference>
<dbReference type="Pfam" id="PF08974">
    <property type="entry name" value="DUF1877"/>
    <property type="match status" value="1"/>
</dbReference>
<dbReference type="InterPro" id="IPR015068">
    <property type="entry name" value="DUF1877"/>
</dbReference>
<sequence>MSEVRTLYALPAKAFQALSGPGADPSKGAVAHARFQGSADALLFLLDKILISDEDTEILVNAIFYPDAFIGEAQDIDFSNWNAAHFEALGDAIEEGLHYQSPDVVAQIRDLLHTLDEVQVEDAYDAEELNENDIYPGEWTDDLKEGKLYNMLHLVNDFLVLKELMEKAYKHDCYIVCQ</sequence>
<dbReference type="Proteomes" id="UP000244450">
    <property type="component" value="Unassembled WGS sequence"/>
</dbReference>
<evidence type="ECO:0000313" key="1">
    <source>
        <dbReference type="EMBL" id="PUZ23309.1"/>
    </source>
</evidence>
<dbReference type="InterPro" id="IPR035944">
    <property type="entry name" value="YfbM-like_sf"/>
</dbReference>
<dbReference type="OrthoDB" id="289289at2"/>
<comment type="caution">
    <text evidence="1">The sequence shown here is derived from an EMBL/GenBank/DDBJ whole genome shotgun (WGS) entry which is preliminary data.</text>
</comment>
<dbReference type="RefSeq" id="WP_108689053.1">
    <property type="nucleotide sequence ID" value="NZ_QCYK01000003.1"/>
</dbReference>
<accession>A0A2T7BDY2</accession>
<dbReference type="SUPFAM" id="SSF111069">
    <property type="entry name" value="Hypothetical protein yfbM"/>
    <property type="match status" value="1"/>
</dbReference>
<reference evidence="1 2" key="1">
    <citation type="submission" date="2018-04" db="EMBL/GenBank/DDBJ databases">
        <title>Chitinophaga fuyangensis sp. nov., isolated from soil in a chemical factory.</title>
        <authorList>
            <person name="Chen K."/>
        </authorList>
    </citation>
    <scope>NUCLEOTIDE SEQUENCE [LARGE SCALE GENOMIC DNA]</scope>
    <source>
        <strain evidence="1 2">LY-1</strain>
    </source>
</reference>
<evidence type="ECO:0000313" key="2">
    <source>
        <dbReference type="Proteomes" id="UP000244450"/>
    </source>
</evidence>
<name>A0A2T7BDY2_9BACT</name>
<organism evidence="1 2">
    <name type="scientific">Chitinophaga parva</name>
    <dbReference type="NCBI Taxonomy" id="2169414"/>
    <lineage>
        <taxon>Bacteria</taxon>
        <taxon>Pseudomonadati</taxon>
        <taxon>Bacteroidota</taxon>
        <taxon>Chitinophagia</taxon>
        <taxon>Chitinophagales</taxon>
        <taxon>Chitinophagaceae</taxon>
        <taxon>Chitinophaga</taxon>
    </lineage>
</organism>
<dbReference type="AlphaFoldDB" id="A0A2T7BDY2"/>
<proteinExistence type="predicted"/>
<keyword evidence="2" id="KW-1185">Reference proteome</keyword>
<dbReference type="Gene3D" id="3.40.1760.10">
    <property type="entry name" value="YfbM-like super family"/>
    <property type="match status" value="1"/>
</dbReference>